<evidence type="ECO:0000256" key="5">
    <source>
        <dbReference type="ARBA" id="ARBA00022989"/>
    </source>
</evidence>
<protein>
    <recommendedName>
        <fullName evidence="12">Fluoride-specific ion channel FluC</fullName>
    </recommendedName>
</protein>
<dbReference type="PATRIC" id="fig|1458461.3.peg.3274"/>
<dbReference type="GO" id="GO:0140114">
    <property type="term" value="P:cellular detoxification of fluoride"/>
    <property type="evidence" value="ECO:0007669"/>
    <property type="project" value="UniProtKB-UniRule"/>
</dbReference>
<evidence type="ECO:0000256" key="2">
    <source>
        <dbReference type="ARBA" id="ARBA00022475"/>
    </source>
</evidence>
<dbReference type="AlphaFoldDB" id="X5MNQ1"/>
<organism evidence="13 14">
    <name type="scientific">Candidatus Phaeomarinibacter ectocarpi</name>
    <dbReference type="NCBI Taxonomy" id="1458461"/>
    <lineage>
        <taxon>Bacteria</taxon>
        <taxon>Pseudomonadati</taxon>
        <taxon>Pseudomonadota</taxon>
        <taxon>Alphaproteobacteria</taxon>
        <taxon>Hyphomicrobiales</taxon>
        <taxon>Parvibaculaceae</taxon>
        <taxon>Candidatus Phaeomarinibacter</taxon>
    </lineage>
</organism>
<keyword evidence="12" id="KW-0479">Metal-binding</keyword>
<evidence type="ECO:0000256" key="4">
    <source>
        <dbReference type="ARBA" id="ARBA00022692"/>
    </source>
</evidence>
<keyword evidence="7 12" id="KW-0406">Ion transport</keyword>
<dbReference type="Proteomes" id="UP000032160">
    <property type="component" value="Chromosome I"/>
</dbReference>
<keyword evidence="2 12" id="KW-1003">Cell membrane</keyword>
<dbReference type="GO" id="GO:0005886">
    <property type="term" value="C:plasma membrane"/>
    <property type="evidence" value="ECO:0007669"/>
    <property type="project" value="UniProtKB-SubCell"/>
</dbReference>
<comment type="activity regulation">
    <text evidence="12">Na(+) is not transported, but it plays an essential structural role and its presence is essential for fluoride channel function.</text>
</comment>
<feature type="transmembrane region" description="Helical" evidence="12">
    <location>
        <begin position="67"/>
        <end position="85"/>
    </location>
</feature>
<feature type="binding site" evidence="12">
    <location>
        <position position="75"/>
    </location>
    <ligand>
        <name>Na(+)</name>
        <dbReference type="ChEBI" id="CHEBI:29101"/>
        <note>structural</note>
    </ligand>
</feature>
<feature type="transmembrane region" description="Helical" evidence="12">
    <location>
        <begin position="97"/>
        <end position="121"/>
    </location>
</feature>
<dbReference type="PANTHER" id="PTHR28259">
    <property type="entry name" value="FLUORIDE EXPORT PROTEIN 1-RELATED"/>
    <property type="match status" value="1"/>
</dbReference>
<comment type="subcellular location">
    <subcellularLocation>
        <location evidence="1 12">Cell membrane</location>
        <topology evidence="1 12">Multi-pass membrane protein</topology>
    </subcellularLocation>
</comment>
<dbReference type="GO" id="GO:0062054">
    <property type="term" value="F:fluoride channel activity"/>
    <property type="evidence" value="ECO:0007669"/>
    <property type="project" value="UniProtKB-UniRule"/>
</dbReference>
<keyword evidence="3" id="KW-0997">Cell inner membrane</keyword>
<evidence type="ECO:0000256" key="7">
    <source>
        <dbReference type="ARBA" id="ARBA00023065"/>
    </source>
</evidence>
<evidence type="ECO:0000256" key="6">
    <source>
        <dbReference type="ARBA" id="ARBA00023053"/>
    </source>
</evidence>
<dbReference type="HOGENOM" id="CLU_114342_3_0_5"/>
<evidence type="ECO:0000256" key="12">
    <source>
        <dbReference type="HAMAP-Rule" id="MF_00454"/>
    </source>
</evidence>
<evidence type="ECO:0000256" key="10">
    <source>
        <dbReference type="ARBA" id="ARBA00035120"/>
    </source>
</evidence>
<evidence type="ECO:0000256" key="8">
    <source>
        <dbReference type="ARBA" id="ARBA00023136"/>
    </source>
</evidence>
<keyword evidence="14" id="KW-1185">Reference proteome</keyword>
<proteinExistence type="inferred from homology"/>
<keyword evidence="12" id="KW-0813">Transport</keyword>
<comment type="similarity">
    <text evidence="10 12">Belongs to the fluoride channel Fluc/FEX (TC 1.A.43) family.</text>
</comment>
<sequence>MNMIVAIALGGGLGAVGRYAVGAGALALFGPGFPVGTLLVNVVGGFLMGVVVEAGALRFSYSPELRAFLTVGLLGGFTTFSAFSLESALMMERGEWGLAFIYIVGSAVLAIAALFAGLWLVRSVMS</sequence>
<gene>
    <name evidence="12" type="primary">fluC</name>
    <name evidence="12" type="synonym">crcB</name>
    <name evidence="13" type="ORF">BN1012_Phect3268</name>
</gene>
<evidence type="ECO:0000256" key="3">
    <source>
        <dbReference type="ARBA" id="ARBA00022519"/>
    </source>
</evidence>
<evidence type="ECO:0000256" key="1">
    <source>
        <dbReference type="ARBA" id="ARBA00004651"/>
    </source>
</evidence>
<name>X5MNQ1_9HYPH</name>
<keyword evidence="4 12" id="KW-0812">Transmembrane</keyword>
<dbReference type="InterPro" id="IPR003691">
    <property type="entry name" value="FluC"/>
</dbReference>
<dbReference type="OrthoDB" id="9806299at2"/>
<comment type="catalytic activity">
    <reaction evidence="11">
        <text>fluoride(in) = fluoride(out)</text>
        <dbReference type="Rhea" id="RHEA:76159"/>
        <dbReference type="ChEBI" id="CHEBI:17051"/>
    </reaction>
    <physiologicalReaction direction="left-to-right" evidence="11">
        <dbReference type="Rhea" id="RHEA:76160"/>
    </physiologicalReaction>
</comment>
<evidence type="ECO:0000313" key="14">
    <source>
        <dbReference type="Proteomes" id="UP000032160"/>
    </source>
</evidence>
<dbReference type="Pfam" id="PF02537">
    <property type="entry name" value="CRCB"/>
    <property type="match status" value="1"/>
</dbReference>
<dbReference type="EMBL" id="HG966617">
    <property type="protein sequence ID" value="CDO61480.1"/>
    <property type="molecule type" value="Genomic_DNA"/>
</dbReference>
<dbReference type="GO" id="GO:0046872">
    <property type="term" value="F:metal ion binding"/>
    <property type="evidence" value="ECO:0007669"/>
    <property type="project" value="UniProtKB-KW"/>
</dbReference>
<feature type="transmembrane region" description="Helical" evidence="12">
    <location>
        <begin position="33"/>
        <end position="55"/>
    </location>
</feature>
<dbReference type="NCBIfam" id="NF010791">
    <property type="entry name" value="PRK14195.1"/>
    <property type="match status" value="1"/>
</dbReference>
<keyword evidence="8 12" id="KW-0472">Membrane</keyword>
<evidence type="ECO:0000313" key="13">
    <source>
        <dbReference type="EMBL" id="CDO61480.1"/>
    </source>
</evidence>
<feature type="binding site" evidence="12">
    <location>
        <position position="78"/>
    </location>
    <ligand>
        <name>Na(+)</name>
        <dbReference type="ChEBI" id="CHEBI:29101"/>
        <note>structural</note>
    </ligand>
</feature>
<dbReference type="STRING" id="1458461.BN1012_Phect3268"/>
<dbReference type="RefSeq" id="WP_043949260.1">
    <property type="nucleotide sequence ID" value="NZ_HG966617.1"/>
</dbReference>
<dbReference type="PANTHER" id="PTHR28259:SF1">
    <property type="entry name" value="FLUORIDE EXPORT PROTEIN 1-RELATED"/>
    <property type="match status" value="1"/>
</dbReference>
<keyword evidence="6 12" id="KW-0915">Sodium</keyword>
<dbReference type="HAMAP" id="MF_00454">
    <property type="entry name" value="FluC"/>
    <property type="match status" value="1"/>
</dbReference>
<keyword evidence="5 12" id="KW-1133">Transmembrane helix</keyword>
<keyword evidence="9 12" id="KW-0407">Ion channel</keyword>
<evidence type="ECO:0000256" key="11">
    <source>
        <dbReference type="ARBA" id="ARBA00035585"/>
    </source>
</evidence>
<comment type="function">
    <text evidence="12">Fluoride-specific ion channel. Important for reducing fluoride concentration in the cell, thus reducing its toxicity.</text>
</comment>
<evidence type="ECO:0000256" key="9">
    <source>
        <dbReference type="ARBA" id="ARBA00023303"/>
    </source>
</evidence>
<reference evidence="13 14" key="1">
    <citation type="journal article" date="2014" name="Front. Genet.">
        <title>Genome and metabolic network of "Candidatus Phaeomarinobacter ectocarpi" Ec32, a new candidate genus of Alphaproteobacteria frequently associated with brown algae.</title>
        <authorList>
            <person name="Dittami S.M."/>
            <person name="Barbeyron T."/>
            <person name="Boyen C."/>
            <person name="Cambefort J."/>
            <person name="Collet G."/>
            <person name="Delage L."/>
            <person name="Gobet A."/>
            <person name="Groisillier A."/>
            <person name="Leblanc C."/>
            <person name="Michel G."/>
            <person name="Scornet D."/>
            <person name="Siegel A."/>
            <person name="Tapia J.E."/>
            <person name="Tonon T."/>
        </authorList>
    </citation>
    <scope>NUCLEOTIDE SEQUENCE [LARGE SCALE GENOMIC DNA]</scope>
    <source>
        <strain evidence="13 14">Ec32</strain>
    </source>
</reference>
<dbReference type="KEGG" id="pect:BN1012_Phect3268"/>
<accession>X5MNQ1</accession>